<dbReference type="InterPro" id="IPR036249">
    <property type="entry name" value="Thioredoxin-like_sf"/>
</dbReference>
<name>A0A7V8NU52_9BACT</name>
<gene>
    <name evidence="1" type="ORF">HRJ53_21445</name>
</gene>
<dbReference type="AlphaFoldDB" id="A0A7V8NU52"/>
<accession>A0A7V8NU52</accession>
<dbReference type="EMBL" id="JACDQQ010002065">
    <property type="protein sequence ID" value="MBA0087558.1"/>
    <property type="molecule type" value="Genomic_DNA"/>
</dbReference>
<reference evidence="1" key="1">
    <citation type="submission" date="2020-06" db="EMBL/GenBank/DDBJ databases">
        <title>Legume-microbial interactions unlock mineral nutrients during tropical forest succession.</title>
        <authorList>
            <person name="Epihov D.Z."/>
        </authorList>
    </citation>
    <scope>NUCLEOTIDE SEQUENCE [LARGE SCALE GENOMIC DNA]</scope>
    <source>
        <strain evidence="1">Pan2503</strain>
    </source>
</reference>
<evidence type="ECO:0000313" key="2">
    <source>
        <dbReference type="Proteomes" id="UP000567293"/>
    </source>
</evidence>
<dbReference type="Gene3D" id="3.40.30.10">
    <property type="entry name" value="Glutaredoxin"/>
    <property type="match status" value="1"/>
</dbReference>
<proteinExistence type="predicted"/>
<organism evidence="1 2">
    <name type="scientific">Candidatus Acidiferrum panamense</name>
    <dbReference type="NCBI Taxonomy" id="2741543"/>
    <lineage>
        <taxon>Bacteria</taxon>
        <taxon>Pseudomonadati</taxon>
        <taxon>Acidobacteriota</taxon>
        <taxon>Terriglobia</taxon>
        <taxon>Candidatus Acidiferrales</taxon>
        <taxon>Candidatus Acidiferrum</taxon>
    </lineage>
</organism>
<comment type="caution">
    <text evidence="1">The sequence shown here is derived from an EMBL/GenBank/DDBJ whole genome shotgun (WGS) entry which is preliminary data.</text>
</comment>
<keyword evidence="2" id="KW-1185">Reference proteome</keyword>
<dbReference type="SUPFAM" id="SSF52833">
    <property type="entry name" value="Thioredoxin-like"/>
    <property type="match status" value="1"/>
</dbReference>
<evidence type="ECO:0008006" key="3">
    <source>
        <dbReference type="Google" id="ProtNLM"/>
    </source>
</evidence>
<dbReference type="Proteomes" id="UP000567293">
    <property type="component" value="Unassembled WGS sequence"/>
</dbReference>
<evidence type="ECO:0000313" key="1">
    <source>
        <dbReference type="EMBL" id="MBA0087558.1"/>
    </source>
</evidence>
<protein>
    <recommendedName>
        <fullName evidence="3">Alkyl hydroperoxide reductase subunit C/ Thiol specific antioxidant domain-containing protein</fullName>
    </recommendedName>
</protein>
<sequence length="57" mass="6096">MSEKYGVYLADKGITGRAIAIVNKTGKIAWFKNYDIPVVPDLKEVAAALSQVKAATA</sequence>